<dbReference type="AlphaFoldDB" id="A0AB40B817"/>
<reference evidence="5" key="1">
    <citation type="submission" date="2025-08" db="UniProtKB">
        <authorList>
            <consortium name="RefSeq"/>
        </authorList>
    </citation>
    <scope>IDENTIFICATION</scope>
</reference>
<keyword evidence="2" id="KW-0408">Iron</keyword>
<dbReference type="RefSeq" id="XP_039123306.1">
    <property type="nucleotide sequence ID" value="XM_039267372.1"/>
</dbReference>
<evidence type="ECO:0000256" key="2">
    <source>
        <dbReference type="ARBA" id="ARBA00023004"/>
    </source>
</evidence>
<accession>A0AB40B817</accession>
<keyword evidence="1" id="KW-0479">Metal-binding</keyword>
<dbReference type="SUPFAM" id="SSF51197">
    <property type="entry name" value="Clavaminate synthase-like"/>
    <property type="match status" value="1"/>
</dbReference>
<evidence type="ECO:0000259" key="3">
    <source>
        <dbReference type="Pfam" id="PF03171"/>
    </source>
</evidence>
<proteinExistence type="predicted"/>
<dbReference type="GO" id="GO:0046872">
    <property type="term" value="F:metal ion binding"/>
    <property type="evidence" value="ECO:0007669"/>
    <property type="project" value="UniProtKB-KW"/>
</dbReference>
<dbReference type="InterPro" id="IPR050295">
    <property type="entry name" value="Plant_2OG-oxidoreductases"/>
</dbReference>
<dbReference type="Proteomes" id="UP001515500">
    <property type="component" value="Chromosome 5"/>
</dbReference>
<evidence type="ECO:0000313" key="4">
    <source>
        <dbReference type="Proteomes" id="UP001515500"/>
    </source>
</evidence>
<sequence>MNTKKLVENVLKTTAKSLELNEDFFISHLGDKFTIFGGFNYYPRCSKPDLVFSLKTHTDGSLITVILHDKDVEGLQIMRNGIFKSPVHRVVIFSDKDWISIAMFCADLPEK</sequence>
<gene>
    <name evidence="5" type="primary">LOC120259914</name>
</gene>
<dbReference type="InterPro" id="IPR044861">
    <property type="entry name" value="IPNS-like_FE2OG_OXY"/>
</dbReference>
<dbReference type="Gene3D" id="2.60.120.330">
    <property type="entry name" value="B-lactam Antibiotic, Isopenicillin N Synthase, Chain"/>
    <property type="match status" value="1"/>
</dbReference>
<protein>
    <submittedName>
        <fullName evidence="5">Codeine O-demethylase-like</fullName>
    </submittedName>
</protein>
<organism evidence="4 5">
    <name type="scientific">Dioscorea cayennensis subsp. rotundata</name>
    <name type="common">White Guinea yam</name>
    <name type="synonym">Dioscorea rotundata</name>
    <dbReference type="NCBI Taxonomy" id="55577"/>
    <lineage>
        <taxon>Eukaryota</taxon>
        <taxon>Viridiplantae</taxon>
        <taxon>Streptophyta</taxon>
        <taxon>Embryophyta</taxon>
        <taxon>Tracheophyta</taxon>
        <taxon>Spermatophyta</taxon>
        <taxon>Magnoliopsida</taxon>
        <taxon>Liliopsida</taxon>
        <taxon>Dioscoreales</taxon>
        <taxon>Dioscoreaceae</taxon>
        <taxon>Dioscorea</taxon>
    </lineage>
</organism>
<name>A0AB40B817_DIOCR</name>
<dbReference type="Pfam" id="PF03171">
    <property type="entry name" value="2OG-FeII_Oxy"/>
    <property type="match status" value="1"/>
</dbReference>
<dbReference type="GeneID" id="120259914"/>
<dbReference type="PANTHER" id="PTHR47991">
    <property type="entry name" value="OXOGLUTARATE/IRON-DEPENDENT DIOXYGENASE"/>
    <property type="match status" value="1"/>
</dbReference>
<feature type="domain" description="Isopenicillin N synthase-like Fe(2+) 2OG dioxygenase" evidence="3">
    <location>
        <begin position="40"/>
        <end position="80"/>
    </location>
</feature>
<evidence type="ECO:0000313" key="5">
    <source>
        <dbReference type="RefSeq" id="XP_039123306.1"/>
    </source>
</evidence>
<dbReference type="InterPro" id="IPR027443">
    <property type="entry name" value="IPNS-like_sf"/>
</dbReference>
<evidence type="ECO:0000256" key="1">
    <source>
        <dbReference type="ARBA" id="ARBA00022723"/>
    </source>
</evidence>
<keyword evidence="4" id="KW-1185">Reference proteome</keyword>